<feature type="domain" description="D-glucuronyl C5-epimerase C-terminal" evidence="2">
    <location>
        <begin position="165"/>
        <end position="346"/>
    </location>
</feature>
<accession>A0ABW0EEJ9</accession>
<dbReference type="Proteomes" id="UP001596157">
    <property type="component" value="Unassembled WGS sequence"/>
</dbReference>
<proteinExistence type="predicted"/>
<evidence type="ECO:0000259" key="2">
    <source>
        <dbReference type="Pfam" id="PF06662"/>
    </source>
</evidence>
<dbReference type="EMBL" id="JBHSKF010000001">
    <property type="protein sequence ID" value="MFC5285789.1"/>
    <property type="molecule type" value="Genomic_DNA"/>
</dbReference>
<evidence type="ECO:0000313" key="3">
    <source>
        <dbReference type="EMBL" id="MFC5285789.1"/>
    </source>
</evidence>
<dbReference type="InterPro" id="IPR010598">
    <property type="entry name" value="C5-epim_C"/>
</dbReference>
<keyword evidence="1" id="KW-0732">Signal</keyword>
<dbReference type="Pfam" id="PF06662">
    <property type="entry name" value="C5-epim_C"/>
    <property type="match status" value="1"/>
</dbReference>
<name>A0ABW0EEJ9_9PSEU</name>
<gene>
    <name evidence="3" type="ORF">ACFPM7_01885</name>
</gene>
<organism evidence="3 4">
    <name type="scientific">Actinokineospora guangxiensis</name>
    <dbReference type="NCBI Taxonomy" id="1490288"/>
    <lineage>
        <taxon>Bacteria</taxon>
        <taxon>Bacillati</taxon>
        <taxon>Actinomycetota</taxon>
        <taxon>Actinomycetes</taxon>
        <taxon>Pseudonocardiales</taxon>
        <taxon>Pseudonocardiaceae</taxon>
        <taxon>Actinokineospora</taxon>
    </lineage>
</organism>
<keyword evidence="4" id="KW-1185">Reference proteome</keyword>
<feature type="chain" id="PRO_5047303960" evidence="1">
    <location>
        <begin position="22"/>
        <end position="511"/>
    </location>
</feature>
<sequence length="511" mass="55376">MRAAALAVVVLVSGAAPQVTAAQAAPARVEPVEIAEVGLLGTPQVPADRVRVGRALAAQNGPAAREEVSGYSRLDSEVFAPAVGQRPYESAAVTPVEGYGVVDAAGVRMFAVSGTNFNHPVGQAQYALANLNSHRLTGNPAYLRIAVTNAERLLERRVESADAWYFPYEFDFALYGNRNMMMRAPWYSAMAQGQVLSTFVRLHEVTGDERWRSAAEATFRSLTYLPAGDLPYVTFVDGTRLWLEEYPRGLADLGEQVFNGHNFAVYGLIDYWALTADPTAADLIRGAAATIKDTGLTGFRKPRALSLYALTSTTQNAKYHQIHVEQALHLWGFTRDPVFLAVASAFRDDYPLPTVGGTMRATRRTSTIYQVDSAMRVVRSKEVSFSRDTQAPADRRQRVTGGPVAFRVTAGSYKNWWFPEGVGTTWLLGAKDVHEYRPQARVQIAAGGYSAYRLDAAGGVAGAKTVSFTRATSAPAVRSGIVQGRQAYYFAVGAFAGHWLPAGPRLALSGP</sequence>
<feature type="signal peptide" evidence="1">
    <location>
        <begin position="1"/>
        <end position="21"/>
    </location>
</feature>
<dbReference type="RefSeq" id="WP_378243051.1">
    <property type="nucleotide sequence ID" value="NZ_JBHSKF010000001.1"/>
</dbReference>
<reference evidence="4" key="1">
    <citation type="journal article" date="2019" name="Int. J. Syst. Evol. Microbiol.">
        <title>The Global Catalogue of Microorganisms (GCM) 10K type strain sequencing project: providing services to taxonomists for standard genome sequencing and annotation.</title>
        <authorList>
            <consortium name="The Broad Institute Genomics Platform"/>
            <consortium name="The Broad Institute Genome Sequencing Center for Infectious Disease"/>
            <person name="Wu L."/>
            <person name="Ma J."/>
        </authorList>
    </citation>
    <scope>NUCLEOTIDE SEQUENCE [LARGE SCALE GENOMIC DNA]</scope>
    <source>
        <strain evidence="4">CCUG 59778</strain>
    </source>
</reference>
<dbReference type="Gene3D" id="1.50.10.20">
    <property type="match status" value="1"/>
</dbReference>
<comment type="caution">
    <text evidence="3">The sequence shown here is derived from an EMBL/GenBank/DDBJ whole genome shotgun (WGS) entry which is preliminary data.</text>
</comment>
<evidence type="ECO:0000313" key="4">
    <source>
        <dbReference type="Proteomes" id="UP001596157"/>
    </source>
</evidence>
<evidence type="ECO:0000256" key="1">
    <source>
        <dbReference type="SAM" id="SignalP"/>
    </source>
</evidence>
<protein>
    <submittedName>
        <fullName evidence="3">D-glucuronyl C5-epimerase family protein</fullName>
    </submittedName>
</protein>
<dbReference type="InterPro" id="IPR008928">
    <property type="entry name" value="6-hairpin_glycosidase_sf"/>
</dbReference>
<dbReference type="SUPFAM" id="SSF48208">
    <property type="entry name" value="Six-hairpin glycosidases"/>
    <property type="match status" value="1"/>
</dbReference>